<sequence>MSVRAGRTFLAVLGTALVISALWGGVACLTADSPLDIALAPAIIGVLAIVGLLVGAPLLSRFAEAREVAGRVEVRYVLKARRVIPVPDIDEAVLVRTLRLPSRSGGPASAPRVVLRRGGRTVVAFTPDTLEVVRRLEALDVKIVVDDEPLTPFETVGRYGRRAVGLAELIVQPLSWVLIATAMIVVVWAIWELTGG</sequence>
<dbReference type="Proteomes" id="UP001519362">
    <property type="component" value="Unassembled WGS sequence"/>
</dbReference>
<evidence type="ECO:0000256" key="1">
    <source>
        <dbReference type="SAM" id="Phobius"/>
    </source>
</evidence>
<proteinExistence type="predicted"/>
<evidence type="ECO:0000313" key="2">
    <source>
        <dbReference type="EMBL" id="MBP2435581.1"/>
    </source>
</evidence>
<keyword evidence="3" id="KW-1185">Reference proteome</keyword>
<feature type="transmembrane region" description="Helical" evidence="1">
    <location>
        <begin position="169"/>
        <end position="191"/>
    </location>
</feature>
<keyword evidence="1" id="KW-0472">Membrane</keyword>
<name>A0ABS4ZE70_9MICO</name>
<protein>
    <recommendedName>
        <fullName evidence="4">PH domain-containing protein</fullName>
    </recommendedName>
</protein>
<comment type="caution">
    <text evidence="2">The sequence shown here is derived from an EMBL/GenBank/DDBJ whole genome shotgun (WGS) entry which is preliminary data.</text>
</comment>
<feature type="transmembrane region" description="Helical" evidence="1">
    <location>
        <begin position="38"/>
        <end position="59"/>
    </location>
</feature>
<evidence type="ECO:0008006" key="4">
    <source>
        <dbReference type="Google" id="ProtNLM"/>
    </source>
</evidence>
<dbReference type="EMBL" id="JAGIOL010000001">
    <property type="protein sequence ID" value="MBP2435581.1"/>
    <property type="molecule type" value="Genomic_DNA"/>
</dbReference>
<keyword evidence="1" id="KW-0812">Transmembrane</keyword>
<gene>
    <name evidence="2" type="ORF">JOF34_000167</name>
</gene>
<evidence type="ECO:0000313" key="3">
    <source>
        <dbReference type="Proteomes" id="UP001519362"/>
    </source>
</evidence>
<dbReference type="RefSeq" id="WP_165132454.1">
    <property type="nucleotide sequence ID" value="NZ_CP049253.1"/>
</dbReference>
<dbReference type="PROSITE" id="PS51257">
    <property type="entry name" value="PROKAR_LIPOPROTEIN"/>
    <property type="match status" value="1"/>
</dbReference>
<reference evidence="2 3" key="1">
    <citation type="submission" date="2021-03" db="EMBL/GenBank/DDBJ databases">
        <title>Sequencing the genomes of 1000 actinobacteria strains.</title>
        <authorList>
            <person name="Klenk H.-P."/>
        </authorList>
    </citation>
    <scope>NUCLEOTIDE SEQUENCE [LARGE SCALE GENOMIC DNA]</scope>
    <source>
        <strain evidence="2 3">DSM 24221</strain>
    </source>
</reference>
<keyword evidence="1" id="KW-1133">Transmembrane helix</keyword>
<organism evidence="2 3">
    <name type="scientific">Microbacterium amylolyticum</name>
    <dbReference type="NCBI Taxonomy" id="936337"/>
    <lineage>
        <taxon>Bacteria</taxon>
        <taxon>Bacillati</taxon>
        <taxon>Actinomycetota</taxon>
        <taxon>Actinomycetes</taxon>
        <taxon>Micrococcales</taxon>
        <taxon>Microbacteriaceae</taxon>
        <taxon>Microbacterium</taxon>
    </lineage>
</organism>
<accession>A0ABS4ZE70</accession>